<feature type="domain" description="SGNH hydrolase-type esterase" evidence="1">
    <location>
        <begin position="60"/>
        <end position="228"/>
    </location>
</feature>
<dbReference type="SUPFAM" id="SSF52266">
    <property type="entry name" value="SGNH hydrolase"/>
    <property type="match status" value="1"/>
</dbReference>
<dbReference type="EMBL" id="OBQI01000001">
    <property type="protein sequence ID" value="SOC46392.1"/>
    <property type="molecule type" value="Genomic_DNA"/>
</dbReference>
<dbReference type="InterPro" id="IPR013830">
    <property type="entry name" value="SGNH_hydro"/>
</dbReference>
<evidence type="ECO:0000313" key="2">
    <source>
        <dbReference type="EMBL" id="SOC46392.1"/>
    </source>
</evidence>
<dbReference type="Pfam" id="PF13472">
    <property type="entry name" value="Lipase_GDSL_2"/>
    <property type="match status" value="1"/>
</dbReference>
<reference evidence="3" key="1">
    <citation type="submission" date="2017-08" db="EMBL/GenBank/DDBJ databases">
        <authorList>
            <person name="Varghese N."/>
            <person name="Submissions S."/>
        </authorList>
    </citation>
    <scope>NUCLEOTIDE SEQUENCE [LARGE SCALE GENOMIC DNA]</scope>
    <source>
        <strain evidence="3">DSM 4725</strain>
    </source>
</reference>
<keyword evidence="3" id="KW-1185">Reference proteome</keyword>
<dbReference type="PANTHER" id="PTHR30383:SF5">
    <property type="entry name" value="SGNH HYDROLASE-TYPE ESTERASE DOMAIN-CONTAINING PROTEIN"/>
    <property type="match status" value="1"/>
</dbReference>
<dbReference type="Gene3D" id="3.40.50.1110">
    <property type="entry name" value="SGNH hydrolase"/>
    <property type="match status" value="1"/>
</dbReference>
<proteinExistence type="predicted"/>
<dbReference type="PANTHER" id="PTHR30383">
    <property type="entry name" value="THIOESTERASE 1/PROTEASE 1/LYSOPHOSPHOLIPASE L1"/>
    <property type="match status" value="1"/>
</dbReference>
<gene>
    <name evidence="2" type="ORF">SAMN05660748_0207</name>
</gene>
<protein>
    <submittedName>
        <fullName evidence="2">Lysophospholipase L1</fullName>
    </submittedName>
</protein>
<evidence type="ECO:0000313" key="3">
    <source>
        <dbReference type="Proteomes" id="UP000219435"/>
    </source>
</evidence>
<accession>A0A285UX24</accession>
<dbReference type="RefSeq" id="WP_097193186.1">
    <property type="nucleotide sequence ID" value="NZ_OBQI01000001.1"/>
</dbReference>
<dbReference type="Proteomes" id="UP000219435">
    <property type="component" value="Unassembled WGS sequence"/>
</dbReference>
<name>A0A285UX24_9ACTN</name>
<sequence>MRRVRKAWVWFASALALGVLALLMTAGWVGASSDPSPGAGPVIDRDTVRNPDGTVGPVVALGDSLTADLGWAVAPGGVVYPSWFTAALGDEPRLVAAANAGIPGDTTQGMVARFARDVAVHAPRVVVILGGTNDLPLGRAPEQVVGTLEQLADQARDAGAVPVLATVPPRTDGSFTSDVADLNAGIRRSAAVSGTPVIDFFSVLADEGGGWREGFTLDGVHPTQAGADAMGRIAVETLVGD</sequence>
<dbReference type="InterPro" id="IPR036514">
    <property type="entry name" value="SGNH_hydro_sf"/>
</dbReference>
<dbReference type="OrthoDB" id="9805821at2"/>
<dbReference type="AlphaFoldDB" id="A0A285UX24"/>
<dbReference type="GO" id="GO:0004622">
    <property type="term" value="F:phosphatidylcholine lysophospholipase activity"/>
    <property type="evidence" value="ECO:0007669"/>
    <property type="project" value="TreeGrafter"/>
</dbReference>
<dbReference type="InterPro" id="IPR051532">
    <property type="entry name" value="Ester_Hydrolysis_Enzymes"/>
</dbReference>
<evidence type="ECO:0000259" key="1">
    <source>
        <dbReference type="Pfam" id="PF13472"/>
    </source>
</evidence>
<organism evidence="2 3">
    <name type="scientific">Blastococcus aggregatus</name>
    <dbReference type="NCBI Taxonomy" id="38502"/>
    <lineage>
        <taxon>Bacteria</taxon>
        <taxon>Bacillati</taxon>
        <taxon>Actinomycetota</taxon>
        <taxon>Actinomycetes</taxon>
        <taxon>Geodermatophilales</taxon>
        <taxon>Geodermatophilaceae</taxon>
        <taxon>Blastococcus</taxon>
    </lineage>
</organism>